<gene>
    <name evidence="2" type="ORF">DJ78_02020</name>
</gene>
<evidence type="ECO:0000313" key="2">
    <source>
        <dbReference type="EMBL" id="OYR72717.1"/>
    </source>
</evidence>
<reference evidence="2 3" key="1">
    <citation type="journal article" date="2014" name="Front. Microbiol.">
        <title>Population and genomic analysis of the genus Halorubrum.</title>
        <authorList>
            <person name="Fullmer M.S."/>
            <person name="Soucy S.M."/>
            <person name="Swithers K.S."/>
            <person name="Makkay A.M."/>
            <person name="Wheeler R."/>
            <person name="Ventosa A."/>
            <person name="Gogarten J.P."/>
            <person name="Papke R.T."/>
        </authorList>
    </citation>
    <scope>NUCLEOTIDE SEQUENCE [LARGE SCALE GENOMIC DNA]</scope>
    <source>
        <strain evidence="2 3">G37</strain>
    </source>
</reference>
<dbReference type="OrthoDB" id="168905at2157"/>
<organism evidence="2 3">
    <name type="scientific">Halorubrum ezzemoulense</name>
    <name type="common">Halorubrum chaoviator</name>
    <dbReference type="NCBI Taxonomy" id="337243"/>
    <lineage>
        <taxon>Archaea</taxon>
        <taxon>Methanobacteriati</taxon>
        <taxon>Methanobacteriota</taxon>
        <taxon>Stenosarchaea group</taxon>
        <taxon>Halobacteria</taxon>
        <taxon>Halobacteriales</taxon>
        <taxon>Haloferacaceae</taxon>
        <taxon>Halorubrum</taxon>
    </lineage>
</organism>
<comment type="caution">
    <text evidence="2">The sequence shown here is derived from an EMBL/GenBank/DDBJ whole genome shotgun (WGS) entry which is preliminary data.</text>
</comment>
<evidence type="ECO:0000313" key="3">
    <source>
        <dbReference type="Proteomes" id="UP000216758"/>
    </source>
</evidence>
<dbReference type="RefSeq" id="WP_094582467.1">
    <property type="nucleotide sequence ID" value="NZ_NHPB01000010.1"/>
</dbReference>
<feature type="region of interest" description="Disordered" evidence="1">
    <location>
        <begin position="63"/>
        <end position="96"/>
    </location>
</feature>
<sequence length="250" mass="27727">MSEVGYCTLDDLRRALRKADLPGDVPQDPQIAVDAITAETEPLQRSLKRHFYEPTGIDEASEVTIPTEPKTRDDEESIQTGGVSLSGEPTTPKTWQGPYTRIELGRNYAKQINKLLVQGDDGSYTDWVTSDEYSGGQWPDAIGEDYFLRVNNGGVSHLYIDSQNFLNEDGEPIVDSFANVVYVDFDYGHEGIPQAVRRAVALRAGAELVEEAVIEIPSNATVYNIETKAEKMREKADELLAEYGGKYADD</sequence>
<evidence type="ECO:0000256" key="1">
    <source>
        <dbReference type="SAM" id="MobiDB-lite"/>
    </source>
</evidence>
<accession>A0A256JWX8</accession>
<dbReference type="EMBL" id="NHPB01000010">
    <property type="protein sequence ID" value="OYR72717.1"/>
    <property type="molecule type" value="Genomic_DNA"/>
</dbReference>
<feature type="compositionally biased region" description="Polar residues" evidence="1">
    <location>
        <begin position="78"/>
        <end position="94"/>
    </location>
</feature>
<protein>
    <submittedName>
        <fullName evidence="2">Uncharacterized protein</fullName>
    </submittedName>
</protein>
<proteinExistence type="predicted"/>
<dbReference type="AlphaFoldDB" id="A0A256JWX8"/>
<dbReference type="Proteomes" id="UP000216758">
    <property type="component" value="Unassembled WGS sequence"/>
</dbReference>
<name>A0A256JWX8_HALEZ</name>